<gene>
    <name evidence="13" type="ORF">EV356DRAFT_448328</name>
</gene>
<dbReference type="Proteomes" id="UP000800092">
    <property type="component" value="Unassembled WGS sequence"/>
</dbReference>
<dbReference type="EMBL" id="ML991806">
    <property type="protein sequence ID" value="KAF2233526.1"/>
    <property type="molecule type" value="Genomic_DNA"/>
</dbReference>
<evidence type="ECO:0000256" key="1">
    <source>
        <dbReference type="ARBA" id="ARBA00004496"/>
    </source>
</evidence>
<dbReference type="CDD" id="cd11368">
    <property type="entry name" value="RNase_PH_RRP45"/>
    <property type="match status" value="1"/>
</dbReference>
<dbReference type="Pfam" id="PF03725">
    <property type="entry name" value="RNase_PH_C"/>
    <property type="match status" value="1"/>
</dbReference>
<evidence type="ECO:0000256" key="10">
    <source>
        <dbReference type="ARBA" id="ARBA00077933"/>
    </source>
</evidence>
<proteinExistence type="inferred from homology"/>
<evidence type="ECO:0000259" key="12">
    <source>
        <dbReference type="Pfam" id="PF03725"/>
    </source>
</evidence>
<dbReference type="InterPro" id="IPR001247">
    <property type="entry name" value="ExoRNase_PH_dom1"/>
</dbReference>
<dbReference type="GO" id="GO:0016075">
    <property type="term" value="P:rRNA catabolic process"/>
    <property type="evidence" value="ECO:0007669"/>
    <property type="project" value="TreeGrafter"/>
</dbReference>
<dbReference type="FunFam" id="3.30.230.70:FF:000005">
    <property type="entry name" value="Exosome complex component RRP45"/>
    <property type="match status" value="1"/>
</dbReference>
<accession>A0A6A6H616</accession>
<comment type="subcellular location">
    <subcellularLocation>
        <location evidence="1">Cytoplasm</location>
    </subcellularLocation>
    <subcellularLocation>
        <location evidence="2">Nucleus</location>
        <location evidence="2">Nucleolus</location>
    </subcellularLocation>
</comment>
<dbReference type="GO" id="GO:0071035">
    <property type="term" value="P:nuclear polyadenylation-dependent rRNA catabolic process"/>
    <property type="evidence" value="ECO:0007669"/>
    <property type="project" value="TreeGrafter"/>
</dbReference>
<dbReference type="GO" id="GO:0005730">
    <property type="term" value="C:nucleolus"/>
    <property type="evidence" value="ECO:0007669"/>
    <property type="project" value="UniProtKB-SubCell"/>
</dbReference>
<protein>
    <recommendedName>
        <fullName evidence="4">Exosome complex component RRP45</fullName>
    </recommendedName>
    <alternativeName>
        <fullName evidence="10">Ribosomal RNA-processing protein 45</fullName>
    </alternativeName>
</protein>
<dbReference type="GO" id="GO:0034473">
    <property type="term" value="P:U1 snRNA 3'-end processing"/>
    <property type="evidence" value="ECO:0007669"/>
    <property type="project" value="TreeGrafter"/>
</dbReference>
<dbReference type="InterPro" id="IPR036345">
    <property type="entry name" value="ExoRNase_PH_dom2_sf"/>
</dbReference>
<dbReference type="InterPro" id="IPR050590">
    <property type="entry name" value="Exosome_comp_Rrp42_subfam"/>
</dbReference>
<evidence type="ECO:0000256" key="9">
    <source>
        <dbReference type="ARBA" id="ARBA00023242"/>
    </source>
</evidence>
<dbReference type="GO" id="GO:0000177">
    <property type="term" value="C:cytoplasmic exosome (RNase complex)"/>
    <property type="evidence" value="ECO:0007669"/>
    <property type="project" value="TreeGrafter"/>
</dbReference>
<evidence type="ECO:0000313" key="14">
    <source>
        <dbReference type="Proteomes" id="UP000800092"/>
    </source>
</evidence>
<sequence length="295" mass="32699">MPREAEISSNEREFIQQALHEGIRIDGRAFDEFRPLNLSFGDEYGVADAQLGKTRVVAKISSEVTIPFPDRKFDGVFTITTELAPIASASFEVGRPTEQESLLSRLLEKAIRRSNALDTESLCIVAGSKCFALRADIHVLDFDGGLVDTCCVALLAALRHYKRPDVSVNGEDVKIWDVREREPVPLSILHYPFCVTFSHFRGVEGSELMLIDANAAEEQCREGEVVMTVNKYGELCQIAKYGGATVDAMALLNCARLAAEKVKVLDRFVTTKLDQDAKKRDIGGLMAELKAENER</sequence>
<dbReference type="PANTHER" id="PTHR11097">
    <property type="entry name" value="EXOSOME COMPLEX EXONUCLEASE RIBOSOMAL RNA PROCESSING PROTEIN"/>
    <property type="match status" value="1"/>
</dbReference>
<evidence type="ECO:0000256" key="5">
    <source>
        <dbReference type="ARBA" id="ARBA00022490"/>
    </source>
</evidence>
<dbReference type="OrthoDB" id="10264038at2759"/>
<keyword evidence="6" id="KW-0698">rRNA processing</keyword>
<evidence type="ECO:0000256" key="7">
    <source>
        <dbReference type="ARBA" id="ARBA00022835"/>
    </source>
</evidence>
<evidence type="ECO:0000259" key="11">
    <source>
        <dbReference type="Pfam" id="PF01138"/>
    </source>
</evidence>
<dbReference type="InterPro" id="IPR015847">
    <property type="entry name" value="ExoRNase_PH_dom2"/>
</dbReference>
<dbReference type="SUPFAM" id="SSF55666">
    <property type="entry name" value="Ribonuclease PH domain 2-like"/>
    <property type="match status" value="1"/>
</dbReference>
<dbReference type="AlphaFoldDB" id="A0A6A6H616"/>
<dbReference type="Gene3D" id="3.30.230.70">
    <property type="entry name" value="GHMP Kinase, N-terminal domain"/>
    <property type="match status" value="1"/>
</dbReference>
<keyword evidence="9" id="KW-0539">Nucleus</keyword>
<dbReference type="SUPFAM" id="SSF54211">
    <property type="entry name" value="Ribosomal protein S5 domain 2-like"/>
    <property type="match status" value="1"/>
</dbReference>
<dbReference type="GO" id="GO:0071038">
    <property type="term" value="P:TRAMP-dependent tRNA surveillance pathway"/>
    <property type="evidence" value="ECO:0007669"/>
    <property type="project" value="TreeGrafter"/>
</dbReference>
<organism evidence="13 14">
    <name type="scientific">Viridothelium virens</name>
    <name type="common">Speckled blister lichen</name>
    <name type="synonym">Trypethelium virens</name>
    <dbReference type="NCBI Taxonomy" id="1048519"/>
    <lineage>
        <taxon>Eukaryota</taxon>
        <taxon>Fungi</taxon>
        <taxon>Dikarya</taxon>
        <taxon>Ascomycota</taxon>
        <taxon>Pezizomycotina</taxon>
        <taxon>Dothideomycetes</taxon>
        <taxon>Dothideomycetes incertae sedis</taxon>
        <taxon>Trypetheliales</taxon>
        <taxon>Trypetheliaceae</taxon>
        <taxon>Viridothelium</taxon>
    </lineage>
</organism>
<keyword evidence="7" id="KW-0271">Exosome</keyword>
<comment type="similarity">
    <text evidence="3">Belongs to the RNase PH family.</text>
</comment>
<dbReference type="GO" id="GO:0000176">
    <property type="term" value="C:nuclear exosome (RNase complex)"/>
    <property type="evidence" value="ECO:0007669"/>
    <property type="project" value="TreeGrafter"/>
</dbReference>
<feature type="domain" description="Exoribonuclease phosphorolytic" evidence="12">
    <location>
        <begin position="190"/>
        <end position="260"/>
    </location>
</feature>
<keyword evidence="5" id="KW-0963">Cytoplasm</keyword>
<name>A0A6A6H616_VIRVR</name>
<evidence type="ECO:0000256" key="6">
    <source>
        <dbReference type="ARBA" id="ARBA00022552"/>
    </source>
</evidence>
<dbReference type="Pfam" id="PF01138">
    <property type="entry name" value="RNase_PH"/>
    <property type="match status" value="1"/>
</dbReference>
<dbReference type="InterPro" id="IPR020568">
    <property type="entry name" value="Ribosomal_Su5_D2-typ_SF"/>
</dbReference>
<evidence type="ECO:0000256" key="4">
    <source>
        <dbReference type="ARBA" id="ARBA00019572"/>
    </source>
</evidence>
<keyword evidence="14" id="KW-1185">Reference proteome</keyword>
<evidence type="ECO:0000313" key="13">
    <source>
        <dbReference type="EMBL" id="KAF2233526.1"/>
    </source>
</evidence>
<dbReference type="GO" id="GO:0000467">
    <property type="term" value="P:exonucleolytic trimming to generate mature 3'-end of 5.8S rRNA from tricistronic rRNA transcript (SSU-rRNA, 5.8S rRNA, LSU-rRNA)"/>
    <property type="evidence" value="ECO:0007669"/>
    <property type="project" value="TreeGrafter"/>
</dbReference>
<dbReference type="GO" id="GO:0071028">
    <property type="term" value="P:nuclear mRNA surveillance"/>
    <property type="evidence" value="ECO:0007669"/>
    <property type="project" value="TreeGrafter"/>
</dbReference>
<evidence type="ECO:0000256" key="3">
    <source>
        <dbReference type="ARBA" id="ARBA00006678"/>
    </source>
</evidence>
<evidence type="ECO:0000256" key="8">
    <source>
        <dbReference type="ARBA" id="ARBA00022884"/>
    </source>
</evidence>
<feature type="domain" description="Exoribonuclease phosphorolytic" evidence="11">
    <location>
        <begin position="32"/>
        <end position="164"/>
    </location>
</feature>
<dbReference type="GO" id="GO:0034475">
    <property type="term" value="P:U4 snRNA 3'-end processing"/>
    <property type="evidence" value="ECO:0007669"/>
    <property type="project" value="TreeGrafter"/>
</dbReference>
<dbReference type="PANTHER" id="PTHR11097:SF14">
    <property type="entry name" value="EXOSOME COMPLEX COMPONENT RRP45"/>
    <property type="match status" value="1"/>
</dbReference>
<evidence type="ECO:0000256" key="2">
    <source>
        <dbReference type="ARBA" id="ARBA00004604"/>
    </source>
</evidence>
<keyword evidence="8" id="KW-0694">RNA-binding</keyword>
<dbReference type="GO" id="GO:0034476">
    <property type="term" value="P:U5 snRNA 3'-end processing"/>
    <property type="evidence" value="ECO:0007669"/>
    <property type="project" value="TreeGrafter"/>
</dbReference>
<reference evidence="13" key="1">
    <citation type="journal article" date="2020" name="Stud. Mycol.">
        <title>101 Dothideomycetes genomes: a test case for predicting lifestyles and emergence of pathogens.</title>
        <authorList>
            <person name="Haridas S."/>
            <person name="Albert R."/>
            <person name="Binder M."/>
            <person name="Bloem J."/>
            <person name="Labutti K."/>
            <person name="Salamov A."/>
            <person name="Andreopoulos B."/>
            <person name="Baker S."/>
            <person name="Barry K."/>
            <person name="Bills G."/>
            <person name="Bluhm B."/>
            <person name="Cannon C."/>
            <person name="Castanera R."/>
            <person name="Culley D."/>
            <person name="Daum C."/>
            <person name="Ezra D."/>
            <person name="Gonzalez J."/>
            <person name="Henrissat B."/>
            <person name="Kuo A."/>
            <person name="Liang C."/>
            <person name="Lipzen A."/>
            <person name="Lutzoni F."/>
            <person name="Magnuson J."/>
            <person name="Mondo S."/>
            <person name="Nolan M."/>
            <person name="Ohm R."/>
            <person name="Pangilinan J."/>
            <person name="Park H.-J."/>
            <person name="Ramirez L."/>
            <person name="Alfaro M."/>
            <person name="Sun H."/>
            <person name="Tritt A."/>
            <person name="Yoshinaga Y."/>
            <person name="Zwiers L.-H."/>
            <person name="Turgeon B."/>
            <person name="Goodwin S."/>
            <person name="Spatafora J."/>
            <person name="Crous P."/>
            <person name="Grigoriev I."/>
        </authorList>
    </citation>
    <scope>NUCLEOTIDE SEQUENCE</scope>
    <source>
        <strain evidence="13">Tuck. ex Michener</strain>
    </source>
</reference>
<dbReference type="InterPro" id="IPR033100">
    <property type="entry name" value="Rrp45"/>
</dbReference>
<dbReference type="GO" id="GO:0035925">
    <property type="term" value="F:mRNA 3'-UTR AU-rich region binding"/>
    <property type="evidence" value="ECO:0007669"/>
    <property type="project" value="TreeGrafter"/>
</dbReference>
<dbReference type="InterPro" id="IPR027408">
    <property type="entry name" value="PNPase/RNase_PH_dom_sf"/>
</dbReference>